<accession>A0A422MTJ3</accession>
<gene>
    <name evidence="2" type="ORF">Tco025E_09834</name>
</gene>
<dbReference type="GeneID" id="40323445"/>
<evidence type="ECO:0000313" key="2">
    <source>
        <dbReference type="EMBL" id="RNE96523.1"/>
    </source>
</evidence>
<dbReference type="RefSeq" id="XP_029223361.1">
    <property type="nucleotide sequence ID" value="XM_029376640.1"/>
</dbReference>
<organism evidence="2 3">
    <name type="scientific">Trypanosoma conorhini</name>
    <dbReference type="NCBI Taxonomy" id="83891"/>
    <lineage>
        <taxon>Eukaryota</taxon>
        <taxon>Discoba</taxon>
        <taxon>Euglenozoa</taxon>
        <taxon>Kinetoplastea</taxon>
        <taxon>Metakinetoplastina</taxon>
        <taxon>Trypanosomatida</taxon>
        <taxon>Trypanosomatidae</taxon>
        <taxon>Trypanosoma</taxon>
    </lineage>
</organism>
<proteinExistence type="predicted"/>
<sequence length="139" mass="14906">SALAVGSCGDNGGLLGFFCARRRRVAEQMSATVRPELSPALLSQVCQPPRCVCEGRRRAPKNKVKARAHAPRRSGPAMTPQMRRSTPSVARVGPVPSALRRRDGEAVNTPATRLPDVSRTHSRSSAGLCPMAWRPAAAR</sequence>
<evidence type="ECO:0000313" key="3">
    <source>
        <dbReference type="Proteomes" id="UP000284403"/>
    </source>
</evidence>
<protein>
    <submittedName>
        <fullName evidence="2">Uncharacterized protein</fullName>
    </submittedName>
</protein>
<keyword evidence="3" id="KW-1185">Reference proteome</keyword>
<dbReference type="EMBL" id="MKKU01001252">
    <property type="protein sequence ID" value="RNE96523.1"/>
    <property type="molecule type" value="Genomic_DNA"/>
</dbReference>
<dbReference type="AlphaFoldDB" id="A0A422MTJ3"/>
<name>A0A422MTJ3_9TRYP</name>
<reference evidence="2 3" key="1">
    <citation type="journal article" date="2018" name="BMC Genomics">
        <title>Genomic comparison of Trypanosoma conorhini and Trypanosoma rangeli to Trypanosoma cruzi strains of high and low virulence.</title>
        <authorList>
            <person name="Bradwell K.R."/>
            <person name="Koparde V.N."/>
            <person name="Matveyev A.V."/>
            <person name="Serrano M.G."/>
            <person name="Alves J.M."/>
            <person name="Parikh H."/>
            <person name="Huang B."/>
            <person name="Lee V."/>
            <person name="Espinosa-Alvarez O."/>
            <person name="Ortiz P.A."/>
            <person name="Costa-Martins A.G."/>
            <person name="Teixeira M.M."/>
            <person name="Buck G.A."/>
        </authorList>
    </citation>
    <scope>NUCLEOTIDE SEQUENCE [LARGE SCALE GENOMIC DNA]</scope>
    <source>
        <strain evidence="2 3">025E</strain>
    </source>
</reference>
<comment type="caution">
    <text evidence="2">The sequence shown here is derived from an EMBL/GenBank/DDBJ whole genome shotgun (WGS) entry which is preliminary data.</text>
</comment>
<dbReference type="Proteomes" id="UP000284403">
    <property type="component" value="Unassembled WGS sequence"/>
</dbReference>
<feature type="compositionally biased region" description="Basic residues" evidence="1">
    <location>
        <begin position="58"/>
        <end position="72"/>
    </location>
</feature>
<feature type="non-terminal residue" evidence="2">
    <location>
        <position position="1"/>
    </location>
</feature>
<evidence type="ECO:0000256" key="1">
    <source>
        <dbReference type="SAM" id="MobiDB-lite"/>
    </source>
</evidence>
<feature type="region of interest" description="Disordered" evidence="1">
    <location>
        <begin position="57"/>
        <end position="139"/>
    </location>
</feature>